<name>A0A345SU30_9ACTN</name>
<protein>
    <recommendedName>
        <fullName evidence="4">SPOR domain-containing protein</fullName>
    </recommendedName>
</protein>
<evidence type="ECO:0008006" key="4">
    <source>
        <dbReference type="Google" id="ProtNLM"/>
    </source>
</evidence>
<dbReference type="KEGG" id="stri:C7M71_007080"/>
<dbReference type="OrthoDB" id="3268477at2"/>
<reference evidence="3" key="1">
    <citation type="submission" date="2018-07" db="EMBL/GenBank/DDBJ databases">
        <title>Streptacidiphilus bronchialis DSM 106435 chromosome.</title>
        <authorList>
            <person name="Batra D."/>
            <person name="Gulvik C.A."/>
        </authorList>
    </citation>
    <scope>NUCLEOTIDE SEQUENCE [LARGE SCALE GENOMIC DNA]</scope>
    <source>
        <strain evidence="3">DSM 106435</strain>
    </source>
</reference>
<accession>A0A345SU30</accession>
<gene>
    <name evidence="2" type="ORF">C7M71_007080</name>
</gene>
<evidence type="ECO:0000256" key="1">
    <source>
        <dbReference type="SAM" id="MobiDB-lite"/>
    </source>
</evidence>
<keyword evidence="3" id="KW-1185">Reference proteome</keyword>
<evidence type="ECO:0000313" key="2">
    <source>
        <dbReference type="EMBL" id="AXI77235.1"/>
    </source>
</evidence>
<evidence type="ECO:0000313" key="3">
    <source>
        <dbReference type="Proteomes" id="UP000249340"/>
    </source>
</evidence>
<dbReference type="Proteomes" id="UP000249340">
    <property type="component" value="Chromosome"/>
</dbReference>
<dbReference type="EMBL" id="CP031264">
    <property type="protein sequence ID" value="AXI77235.1"/>
    <property type="molecule type" value="Genomic_DNA"/>
</dbReference>
<sequence>MPFGRKPQGKPGEWFYCVRHRKVEEGPECPARDRLGPYASRADAEHALQTAAERNEEWENDPRWRDRTEEQEDD</sequence>
<feature type="compositionally biased region" description="Basic and acidic residues" evidence="1">
    <location>
        <begin position="53"/>
        <end position="68"/>
    </location>
</feature>
<organism evidence="2 3">
    <name type="scientific">Peterkaempfera bronchialis</name>
    <dbReference type="NCBI Taxonomy" id="2126346"/>
    <lineage>
        <taxon>Bacteria</taxon>
        <taxon>Bacillati</taxon>
        <taxon>Actinomycetota</taxon>
        <taxon>Actinomycetes</taxon>
        <taxon>Kitasatosporales</taxon>
        <taxon>Streptomycetaceae</taxon>
        <taxon>Peterkaempfera</taxon>
    </lineage>
</organism>
<dbReference type="AlphaFoldDB" id="A0A345SU30"/>
<feature type="region of interest" description="Disordered" evidence="1">
    <location>
        <begin position="27"/>
        <end position="74"/>
    </location>
</feature>
<dbReference type="RefSeq" id="WP_111491759.1">
    <property type="nucleotide sequence ID" value="NZ_CP031264.1"/>
</dbReference>
<proteinExistence type="predicted"/>